<evidence type="ECO:0000256" key="1">
    <source>
        <dbReference type="SAM" id="Phobius"/>
    </source>
</evidence>
<feature type="non-terminal residue" evidence="2">
    <location>
        <position position="1"/>
    </location>
</feature>
<accession>A0A392RIB8</accession>
<comment type="caution">
    <text evidence="2">The sequence shown here is derived from an EMBL/GenBank/DDBJ whole genome shotgun (WGS) entry which is preliminary data.</text>
</comment>
<dbReference type="Proteomes" id="UP000265520">
    <property type="component" value="Unassembled WGS sequence"/>
</dbReference>
<evidence type="ECO:0000313" key="2">
    <source>
        <dbReference type="EMBL" id="MCI35987.1"/>
    </source>
</evidence>
<sequence>ARLVRPDGGRGLFDLVLEAVAVVGMMGLSAIWAPVVDLMFYCY</sequence>
<organism evidence="2 3">
    <name type="scientific">Trifolium medium</name>
    <dbReference type="NCBI Taxonomy" id="97028"/>
    <lineage>
        <taxon>Eukaryota</taxon>
        <taxon>Viridiplantae</taxon>
        <taxon>Streptophyta</taxon>
        <taxon>Embryophyta</taxon>
        <taxon>Tracheophyta</taxon>
        <taxon>Spermatophyta</taxon>
        <taxon>Magnoliopsida</taxon>
        <taxon>eudicotyledons</taxon>
        <taxon>Gunneridae</taxon>
        <taxon>Pentapetalae</taxon>
        <taxon>rosids</taxon>
        <taxon>fabids</taxon>
        <taxon>Fabales</taxon>
        <taxon>Fabaceae</taxon>
        <taxon>Papilionoideae</taxon>
        <taxon>50 kb inversion clade</taxon>
        <taxon>NPAAA clade</taxon>
        <taxon>Hologalegina</taxon>
        <taxon>IRL clade</taxon>
        <taxon>Trifolieae</taxon>
        <taxon>Trifolium</taxon>
    </lineage>
</organism>
<keyword evidence="1" id="KW-1133">Transmembrane helix</keyword>
<feature type="transmembrane region" description="Helical" evidence="1">
    <location>
        <begin position="12"/>
        <end position="33"/>
    </location>
</feature>
<dbReference type="EMBL" id="LXQA010229038">
    <property type="protein sequence ID" value="MCI35987.1"/>
    <property type="molecule type" value="Genomic_DNA"/>
</dbReference>
<protein>
    <submittedName>
        <fullName evidence="2">Uncharacterized protein</fullName>
    </submittedName>
</protein>
<keyword evidence="3" id="KW-1185">Reference proteome</keyword>
<evidence type="ECO:0000313" key="3">
    <source>
        <dbReference type="Proteomes" id="UP000265520"/>
    </source>
</evidence>
<proteinExistence type="predicted"/>
<dbReference type="AlphaFoldDB" id="A0A392RIB8"/>
<keyword evidence="1" id="KW-0812">Transmembrane</keyword>
<name>A0A392RIB8_9FABA</name>
<reference evidence="2 3" key="1">
    <citation type="journal article" date="2018" name="Front. Plant Sci.">
        <title>Red Clover (Trifolium pratense) and Zigzag Clover (T. medium) - A Picture of Genomic Similarities and Differences.</title>
        <authorList>
            <person name="Dluhosova J."/>
            <person name="Istvanek J."/>
            <person name="Nedelnik J."/>
            <person name="Repkova J."/>
        </authorList>
    </citation>
    <scope>NUCLEOTIDE SEQUENCE [LARGE SCALE GENOMIC DNA]</scope>
    <source>
        <strain evidence="3">cv. 10/8</strain>
        <tissue evidence="2">Leaf</tissue>
    </source>
</reference>
<keyword evidence="1" id="KW-0472">Membrane</keyword>